<dbReference type="PANTHER" id="PTHR13483:SF3">
    <property type="entry name" value="BOX C_D SNORNA PROTEIN 1"/>
    <property type="match status" value="1"/>
</dbReference>
<evidence type="ECO:0000256" key="2">
    <source>
        <dbReference type="ARBA" id="ARBA00022517"/>
    </source>
</evidence>
<dbReference type="Pfam" id="PF04438">
    <property type="entry name" value="zf-HIT"/>
    <property type="match status" value="1"/>
</dbReference>
<evidence type="ECO:0000256" key="1">
    <source>
        <dbReference type="ARBA" id="ARBA00022499"/>
    </source>
</evidence>
<sequence length="408" mass="46623">MGNQDGGVVLCSTNPPMEMASYESSSSSSKGCDECKTNDFKYKCPGCSIRSCSLPCVKAHKQRTGCTGKRQQQTEFVPLSKFDDNLLLSDYSMLEDVKRIADSAKRMRIQICGKYYSGLSFPLKHLLKAAKNRRIRLFFLPTGMSKRETNKTYYNNMKKSIFWTIELHFHSTNIKLIDHDVHEDSNLYSVIENHLKPGPINHPLKPFCVEPLESLRIFISKHPKQPRSPFRELDKNAPIREQLANLVIVEYPVIHVLLPSHIPDFKVVKDFVPQRVQPKLDPVNESQRDLKGVFFKEEEIKDQDSSDPHVVDLMNQSNSKTETLVVDDAKNDDKDKDNKVGAVDLMSFDFDPELMDVYSHLISETNPDDFLDLDGLLYNEMQLQDKDKEGKFGGVKEELEEGEIPDSD</sequence>
<dbReference type="InterPro" id="IPR007529">
    <property type="entry name" value="Znf_HIT"/>
</dbReference>
<evidence type="ECO:0000256" key="5">
    <source>
        <dbReference type="ARBA" id="ARBA00022771"/>
    </source>
</evidence>
<dbReference type="InterPro" id="IPR051639">
    <property type="entry name" value="BCD1"/>
</dbReference>
<dbReference type="SUPFAM" id="SSF144232">
    <property type="entry name" value="HIT/MYND zinc finger-like"/>
    <property type="match status" value="1"/>
</dbReference>
<dbReference type="GO" id="GO:0048254">
    <property type="term" value="P:snoRNA localization"/>
    <property type="evidence" value="ECO:0007669"/>
    <property type="project" value="TreeGrafter"/>
</dbReference>
<dbReference type="FunFam" id="3.30.60.190:FF:000001">
    <property type="entry name" value="box C/D snoRNA protein 1"/>
    <property type="match status" value="1"/>
</dbReference>
<keyword evidence="17" id="KW-1185">Reference proteome</keyword>
<gene>
    <name evidence="16" type="ORF">LSALG_LOCUS19261</name>
</gene>
<dbReference type="PANTHER" id="PTHR13483">
    <property type="entry name" value="BOX C_D SNORNA PROTEIN 1-RELATED"/>
    <property type="match status" value="1"/>
</dbReference>
<keyword evidence="3" id="KW-0597">Phosphoprotein</keyword>
<name>A0AA35YSK4_LACSI</name>
<comment type="subunit">
    <text evidence="10">Interacts with FBL, SNU13, NOP58, NUFIP1, RUVBL1, RUVBL2 and TAF9. Interacts (via HIT-type zinc finger) with the RUVBL1/RUVBL2 complex in the presence of ADP.</text>
</comment>
<dbReference type="GO" id="GO:0008270">
    <property type="term" value="F:zinc ion binding"/>
    <property type="evidence" value="ECO:0007669"/>
    <property type="project" value="UniProtKB-UniRule"/>
</dbReference>
<proteinExistence type="inferred from homology"/>
<feature type="domain" description="HIT-type" evidence="15">
    <location>
        <begin position="32"/>
        <end position="66"/>
    </location>
</feature>
<protein>
    <recommendedName>
        <fullName evidence="11">Box C/D snoRNA protein 1</fullName>
    </recommendedName>
    <alternativeName>
        <fullName evidence="12">Zinc finger HIT domain-containing protein 6</fullName>
    </alternativeName>
</protein>
<evidence type="ECO:0000256" key="3">
    <source>
        <dbReference type="ARBA" id="ARBA00022553"/>
    </source>
</evidence>
<evidence type="ECO:0000256" key="4">
    <source>
        <dbReference type="ARBA" id="ARBA00022723"/>
    </source>
</evidence>
<keyword evidence="2" id="KW-0690">Ribosome biogenesis</keyword>
<dbReference type="Gene3D" id="3.30.60.190">
    <property type="match status" value="1"/>
</dbReference>
<dbReference type="GO" id="GO:0000463">
    <property type="term" value="P:maturation of LSU-rRNA from tricistronic rRNA transcript (SSU-rRNA, 5.8S rRNA, LSU-rRNA)"/>
    <property type="evidence" value="ECO:0007669"/>
    <property type="project" value="TreeGrafter"/>
</dbReference>
<evidence type="ECO:0000256" key="8">
    <source>
        <dbReference type="ARBA" id="ARBA00049598"/>
    </source>
</evidence>
<dbReference type="PROSITE" id="PS51083">
    <property type="entry name" value="ZF_HIT"/>
    <property type="match status" value="1"/>
</dbReference>
<keyword evidence="1" id="KW-1017">Isopeptide bond</keyword>
<dbReference type="InterPro" id="IPR057721">
    <property type="entry name" value="BCD1_alpha/beta"/>
</dbReference>
<evidence type="ECO:0000256" key="7">
    <source>
        <dbReference type="ARBA" id="ARBA00022843"/>
    </source>
</evidence>
<evidence type="ECO:0000256" key="9">
    <source>
        <dbReference type="ARBA" id="ARBA00049654"/>
    </source>
</evidence>
<feature type="compositionally biased region" description="Basic and acidic residues" evidence="14">
    <location>
        <begin position="387"/>
        <end position="397"/>
    </location>
</feature>
<comment type="similarity">
    <text evidence="9">Belongs to the BCD1 family.</text>
</comment>
<evidence type="ECO:0000313" key="16">
    <source>
        <dbReference type="EMBL" id="CAI9279470.1"/>
    </source>
</evidence>
<evidence type="ECO:0000256" key="6">
    <source>
        <dbReference type="ARBA" id="ARBA00022833"/>
    </source>
</evidence>
<evidence type="ECO:0000259" key="15">
    <source>
        <dbReference type="PROSITE" id="PS51083"/>
    </source>
</evidence>
<keyword evidence="6" id="KW-0862">Zinc</keyword>
<dbReference type="AlphaFoldDB" id="A0AA35YSK4"/>
<keyword evidence="7" id="KW-0832">Ubl conjugation</keyword>
<dbReference type="Proteomes" id="UP001177003">
    <property type="component" value="Chromosome 4"/>
</dbReference>
<evidence type="ECO:0000256" key="14">
    <source>
        <dbReference type="SAM" id="MobiDB-lite"/>
    </source>
</evidence>
<comment type="function">
    <text evidence="8">Required for box C/D snoRNAs accumulation involved in snoRNA processing, snoRNA transport to the nucleolus and ribosome biogenesis.</text>
</comment>
<dbReference type="CDD" id="cd23023">
    <property type="entry name" value="zf-HIT_BCD1"/>
    <property type="match status" value="1"/>
</dbReference>
<organism evidence="16 17">
    <name type="scientific">Lactuca saligna</name>
    <name type="common">Willowleaf lettuce</name>
    <dbReference type="NCBI Taxonomy" id="75948"/>
    <lineage>
        <taxon>Eukaryota</taxon>
        <taxon>Viridiplantae</taxon>
        <taxon>Streptophyta</taxon>
        <taxon>Embryophyta</taxon>
        <taxon>Tracheophyta</taxon>
        <taxon>Spermatophyta</taxon>
        <taxon>Magnoliopsida</taxon>
        <taxon>eudicotyledons</taxon>
        <taxon>Gunneridae</taxon>
        <taxon>Pentapetalae</taxon>
        <taxon>asterids</taxon>
        <taxon>campanulids</taxon>
        <taxon>Asterales</taxon>
        <taxon>Asteraceae</taxon>
        <taxon>Cichorioideae</taxon>
        <taxon>Cichorieae</taxon>
        <taxon>Lactucinae</taxon>
        <taxon>Lactuca</taxon>
    </lineage>
</organism>
<feature type="compositionally biased region" description="Acidic residues" evidence="14">
    <location>
        <begin position="398"/>
        <end position="408"/>
    </location>
</feature>
<feature type="region of interest" description="Disordered" evidence="14">
    <location>
        <begin position="387"/>
        <end position="408"/>
    </location>
</feature>
<evidence type="ECO:0000256" key="13">
    <source>
        <dbReference type="PROSITE-ProRule" id="PRU00453"/>
    </source>
</evidence>
<dbReference type="GO" id="GO:0070761">
    <property type="term" value="C:pre-snoRNP complex"/>
    <property type="evidence" value="ECO:0007669"/>
    <property type="project" value="TreeGrafter"/>
</dbReference>
<dbReference type="EMBL" id="OX465080">
    <property type="protein sequence ID" value="CAI9279470.1"/>
    <property type="molecule type" value="Genomic_DNA"/>
</dbReference>
<keyword evidence="5 13" id="KW-0863">Zinc-finger</keyword>
<evidence type="ECO:0000256" key="12">
    <source>
        <dbReference type="ARBA" id="ARBA00077531"/>
    </source>
</evidence>
<evidence type="ECO:0000256" key="11">
    <source>
        <dbReference type="ARBA" id="ARBA00068630"/>
    </source>
</evidence>
<evidence type="ECO:0000256" key="10">
    <source>
        <dbReference type="ARBA" id="ARBA00061949"/>
    </source>
</evidence>
<dbReference type="Pfam" id="PF25790">
    <property type="entry name" value="BCD1"/>
    <property type="match status" value="1"/>
</dbReference>
<evidence type="ECO:0000313" key="17">
    <source>
        <dbReference type="Proteomes" id="UP001177003"/>
    </source>
</evidence>
<dbReference type="GO" id="GO:0000492">
    <property type="term" value="P:box C/D snoRNP assembly"/>
    <property type="evidence" value="ECO:0007669"/>
    <property type="project" value="TreeGrafter"/>
</dbReference>
<keyword evidence="4" id="KW-0479">Metal-binding</keyword>
<accession>A0AA35YSK4</accession>
<dbReference type="GO" id="GO:0005634">
    <property type="term" value="C:nucleus"/>
    <property type="evidence" value="ECO:0007669"/>
    <property type="project" value="TreeGrafter"/>
</dbReference>
<reference evidence="16" key="1">
    <citation type="submission" date="2023-04" db="EMBL/GenBank/DDBJ databases">
        <authorList>
            <person name="Vijverberg K."/>
            <person name="Xiong W."/>
            <person name="Schranz E."/>
        </authorList>
    </citation>
    <scope>NUCLEOTIDE SEQUENCE</scope>
</reference>